<dbReference type="Proteomes" id="UP000008909">
    <property type="component" value="Unassembled WGS sequence"/>
</dbReference>
<dbReference type="EMBL" id="DF143975">
    <property type="protein sequence ID" value="GAA55190.1"/>
    <property type="molecule type" value="Genomic_DNA"/>
</dbReference>
<feature type="region of interest" description="Disordered" evidence="1">
    <location>
        <begin position="336"/>
        <end position="411"/>
    </location>
</feature>
<reference key="2">
    <citation type="submission" date="2011-10" db="EMBL/GenBank/DDBJ databases">
        <title>The genome and transcriptome sequence of Clonorchis sinensis provide insights into the carcinogenic liver fluke.</title>
        <authorList>
            <person name="Wang X."/>
            <person name="Huang Y."/>
            <person name="Chen W."/>
            <person name="Liu H."/>
            <person name="Guo L."/>
            <person name="Chen Y."/>
            <person name="Luo F."/>
            <person name="Zhou W."/>
            <person name="Sun J."/>
            <person name="Mao Q."/>
            <person name="Liang P."/>
            <person name="Zhou C."/>
            <person name="Tian Y."/>
            <person name="Men J."/>
            <person name="Lv X."/>
            <person name="Huang L."/>
            <person name="Zhou J."/>
            <person name="Hu Y."/>
            <person name="Li R."/>
            <person name="Zhang F."/>
            <person name="Lei H."/>
            <person name="Li X."/>
            <person name="Hu X."/>
            <person name="Liang C."/>
            <person name="Xu J."/>
            <person name="Wu Z."/>
            <person name="Yu X."/>
        </authorList>
    </citation>
    <scope>NUCLEOTIDE SEQUENCE</scope>
    <source>
        <strain>Henan</strain>
    </source>
</reference>
<feature type="compositionally biased region" description="Pro residues" evidence="1">
    <location>
        <begin position="362"/>
        <end position="379"/>
    </location>
</feature>
<dbReference type="AlphaFoldDB" id="G7YQG0"/>
<gene>
    <name evidence="2" type="ORF">CLF_107109</name>
</gene>
<protein>
    <submittedName>
        <fullName evidence="2">Uncharacterized protein</fullName>
    </submittedName>
</protein>
<organism evidence="2 3">
    <name type="scientific">Clonorchis sinensis</name>
    <name type="common">Chinese liver fluke</name>
    <dbReference type="NCBI Taxonomy" id="79923"/>
    <lineage>
        <taxon>Eukaryota</taxon>
        <taxon>Metazoa</taxon>
        <taxon>Spiralia</taxon>
        <taxon>Lophotrochozoa</taxon>
        <taxon>Platyhelminthes</taxon>
        <taxon>Trematoda</taxon>
        <taxon>Digenea</taxon>
        <taxon>Opisthorchiida</taxon>
        <taxon>Opisthorchiata</taxon>
        <taxon>Opisthorchiidae</taxon>
        <taxon>Clonorchis</taxon>
    </lineage>
</organism>
<keyword evidence="3" id="KW-1185">Reference proteome</keyword>
<evidence type="ECO:0000313" key="3">
    <source>
        <dbReference type="Proteomes" id="UP000008909"/>
    </source>
</evidence>
<evidence type="ECO:0000313" key="2">
    <source>
        <dbReference type="EMBL" id="GAA55190.1"/>
    </source>
</evidence>
<accession>G7YQG0</accession>
<reference evidence="2" key="1">
    <citation type="journal article" date="2011" name="Genome Biol.">
        <title>The draft genome of the carcinogenic human liver fluke Clonorchis sinensis.</title>
        <authorList>
            <person name="Wang X."/>
            <person name="Chen W."/>
            <person name="Huang Y."/>
            <person name="Sun J."/>
            <person name="Men J."/>
            <person name="Liu H."/>
            <person name="Luo F."/>
            <person name="Guo L."/>
            <person name="Lv X."/>
            <person name="Deng C."/>
            <person name="Zhou C."/>
            <person name="Fan Y."/>
            <person name="Li X."/>
            <person name="Huang L."/>
            <person name="Hu Y."/>
            <person name="Liang C."/>
            <person name="Hu X."/>
            <person name="Xu J."/>
            <person name="Yu X."/>
        </authorList>
    </citation>
    <scope>NUCLEOTIDE SEQUENCE [LARGE SCALE GENOMIC DNA]</scope>
    <source>
        <strain evidence="2">Henan</strain>
    </source>
</reference>
<sequence>MLVADHKAPMIHNMLIQRSTTVPTSIQVAFDVLRMIRRTFSRITRTDFQIIYGAYVRPLLEYASPVLYSGRTKDVILIELVQRAATKMVAGLKSMDYETRFAVLDLFPLEYRRLGGDLILTYALFEQGLANRFFTVDPANTRRGHGEHLLNDKNKTDPGNLGESLAPVYQSVNPLQSSTTPRLDALYAVIHSTWPVIHIPRDPQADQKNTPDLTLNSSYLREFPWPTQKPRCSQNCMSHPKHIKRNVRYGAVQKPNYGSTMMARHCHTQFDSTLATNPFLFLTVPSRPLGPLPATTNKLMLDSKCNLMITPARSCYPQVVNKHYYYLTIPPAMYPPPRPWDRDSPRRYGPPGRFPRRRSRSPIPPMPDRYPYPEPPAGPPFRNAPAASPYPRGPRSNEPFPSRARPDEFAYERSVPYREPEMGDYYEPPRRGPERPMDSFNSQTHCVRLPGSICPLRISLSLFNWIMVLRQQSINVEPRCHAVGDDDSIRSQSTPQNWALWLPAEQPMLPKEHIWTHEGWPAVGNGKRVCAMSPKEGEIDLGSIDLESYKEEYADGYFGLATLVTVVIVSSALPAPLRSGYPRMHRLRPVIRNTANGIGFAAMCHILDEESHYKEVSIEIAEAHRREKLTVHVVRGMAYILPAIFNEPCIFSSQKLSLQCSSYVS</sequence>
<evidence type="ECO:0000256" key="1">
    <source>
        <dbReference type="SAM" id="MobiDB-lite"/>
    </source>
</evidence>
<name>G7YQG0_CLOSI</name>
<proteinExistence type="predicted"/>